<evidence type="ECO:0000256" key="1">
    <source>
        <dbReference type="ARBA" id="ARBA00023015"/>
    </source>
</evidence>
<reference evidence="4" key="3">
    <citation type="submission" date="2015-04" db="UniProtKB">
        <authorList>
            <consortium name="EnsemblPlants"/>
        </authorList>
    </citation>
    <scope>IDENTIFICATION</scope>
</reference>
<reference evidence="5" key="2">
    <citation type="submission" date="2013-12" db="EMBL/GenBank/DDBJ databases">
        <authorList>
            <person name="Yu Y."/>
            <person name="Lee S."/>
            <person name="de Baynast K."/>
            <person name="Wissotski M."/>
            <person name="Liu L."/>
            <person name="Talag J."/>
            <person name="Goicoechea J."/>
            <person name="Angelova A."/>
            <person name="Jetty R."/>
            <person name="Kudrna D."/>
            <person name="Golser W."/>
            <person name="Rivera L."/>
            <person name="Zhang J."/>
            <person name="Wing R."/>
        </authorList>
    </citation>
    <scope>NUCLEOTIDE SEQUENCE</scope>
</reference>
<keyword evidence="1" id="KW-0805">Transcription regulation</keyword>
<name>A0A0D9WDS9_9ORYZ</name>
<dbReference type="Proteomes" id="UP000032180">
    <property type="component" value="Chromosome 5"/>
</dbReference>
<keyword evidence="5" id="KW-1185">Reference proteome</keyword>
<comment type="caution">
    <text evidence="3">Lacks conserved residue(s) required for the propagation of feature annotation.</text>
</comment>
<feature type="region of interest" description="SAW" evidence="3">
    <location>
        <begin position="124"/>
        <end position="155"/>
    </location>
</feature>
<dbReference type="InterPro" id="IPR005202">
    <property type="entry name" value="TF_GRAS"/>
</dbReference>
<evidence type="ECO:0000256" key="3">
    <source>
        <dbReference type="PROSITE-ProRule" id="PRU01191"/>
    </source>
</evidence>
<dbReference type="Pfam" id="PF03514">
    <property type="entry name" value="GRAS"/>
    <property type="match status" value="1"/>
</dbReference>
<dbReference type="Gramene" id="LPERR05G05660.1">
    <property type="protein sequence ID" value="LPERR05G05660.1"/>
    <property type="gene ID" value="LPERR05G05660"/>
</dbReference>
<dbReference type="EnsemblPlants" id="LPERR05G05660.1">
    <property type="protein sequence ID" value="LPERR05G05660.1"/>
    <property type="gene ID" value="LPERR05G05660"/>
</dbReference>
<evidence type="ECO:0000256" key="2">
    <source>
        <dbReference type="ARBA" id="ARBA00023163"/>
    </source>
</evidence>
<evidence type="ECO:0000313" key="4">
    <source>
        <dbReference type="EnsemblPlants" id="LPERR05G05660.1"/>
    </source>
</evidence>
<evidence type="ECO:0000313" key="5">
    <source>
        <dbReference type="Proteomes" id="UP000032180"/>
    </source>
</evidence>
<reference evidence="4 5" key="1">
    <citation type="submission" date="2012-08" db="EMBL/GenBank/DDBJ databases">
        <title>Oryza genome evolution.</title>
        <authorList>
            <person name="Wing R.A."/>
        </authorList>
    </citation>
    <scope>NUCLEOTIDE SEQUENCE</scope>
</reference>
<proteinExistence type="inferred from homology"/>
<dbReference type="PANTHER" id="PTHR31636">
    <property type="entry name" value="OSJNBA0084A10.13 PROTEIN-RELATED"/>
    <property type="match status" value="1"/>
</dbReference>
<dbReference type="PROSITE" id="PS50985">
    <property type="entry name" value="GRAS"/>
    <property type="match status" value="1"/>
</dbReference>
<keyword evidence="2" id="KW-0804">Transcription</keyword>
<feature type="short sequence motif" description="LXXLL motif" evidence="3">
    <location>
        <begin position="35"/>
        <end position="39"/>
    </location>
</feature>
<dbReference type="AlphaFoldDB" id="A0A0D9WDS9"/>
<accession>A0A0D9WDS9</accession>
<sequence>MSFVTWGFPSPSLQGLAVLHTIPSEAIAINVVIQLHRLLVNQGTTMAVSSSVPIVDVLDLITSLNPKEADHNKLSLLERFNNSLFYYAAMFDSLEAASRTSEAMSPATRSSRHYCRGRSANTVSHEGSSCVQRHKLMTRWMERIQRAGLTQVPHD</sequence>
<organism evidence="4 5">
    <name type="scientific">Leersia perrieri</name>
    <dbReference type="NCBI Taxonomy" id="77586"/>
    <lineage>
        <taxon>Eukaryota</taxon>
        <taxon>Viridiplantae</taxon>
        <taxon>Streptophyta</taxon>
        <taxon>Embryophyta</taxon>
        <taxon>Tracheophyta</taxon>
        <taxon>Spermatophyta</taxon>
        <taxon>Magnoliopsida</taxon>
        <taxon>Liliopsida</taxon>
        <taxon>Poales</taxon>
        <taxon>Poaceae</taxon>
        <taxon>BOP clade</taxon>
        <taxon>Oryzoideae</taxon>
        <taxon>Oryzeae</taxon>
        <taxon>Oryzinae</taxon>
        <taxon>Leersia</taxon>
    </lineage>
</organism>
<dbReference type="STRING" id="77586.A0A0D9WDS9"/>
<protein>
    <submittedName>
        <fullName evidence="4">Uncharacterized protein</fullName>
    </submittedName>
</protein>
<dbReference type="HOGENOM" id="CLU_1698057_0_0_1"/>
<comment type="similarity">
    <text evidence="3">Belongs to the GRAS family.</text>
</comment>